<keyword evidence="5 8" id="KW-0413">Isomerase</keyword>
<evidence type="ECO:0000256" key="7">
    <source>
        <dbReference type="ARBA" id="ARBA00070053"/>
    </source>
</evidence>
<dbReference type="InterPro" id="IPR004391">
    <property type="entry name" value="Glu_race"/>
</dbReference>
<comment type="pathway">
    <text evidence="8">Cell wall biogenesis; peptidoglycan biosynthesis.</text>
</comment>
<dbReference type="InterPro" id="IPR001920">
    <property type="entry name" value="Asp/Glu_race"/>
</dbReference>
<dbReference type="AlphaFoldDB" id="A0A4U7JA14"/>
<accession>A0A4U7JA14</accession>
<gene>
    <name evidence="8 9" type="primary">murI</name>
    <name evidence="9" type="ORF">EHE19_018610</name>
</gene>
<feature type="binding site" evidence="8">
    <location>
        <begin position="76"/>
        <end position="77"/>
    </location>
    <ligand>
        <name>substrate</name>
    </ligand>
</feature>
<comment type="similarity">
    <text evidence="8">Belongs to the aspartate/glutamate racemases family.</text>
</comment>
<evidence type="ECO:0000313" key="10">
    <source>
        <dbReference type="Proteomes" id="UP000306409"/>
    </source>
</evidence>
<dbReference type="GO" id="GO:0008881">
    <property type="term" value="F:glutamate racemase activity"/>
    <property type="evidence" value="ECO:0007669"/>
    <property type="project" value="UniProtKB-UniRule"/>
</dbReference>
<feature type="active site" description="Proton donor/acceptor" evidence="8">
    <location>
        <position position="185"/>
    </location>
</feature>
<dbReference type="EC" id="5.1.1.3" evidence="2 8"/>
<evidence type="ECO:0000256" key="2">
    <source>
        <dbReference type="ARBA" id="ARBA00013090"/>
    </source>
</evidence>
<dbReference type="KEGG" id="rher:EHE19_018610"/>
<protein>
    <recommendedName>
        <fullName evidence="7 8">Glutamate racemase</fullName>
        <ecNumber evidence="2 8">5.1.1.3</ecNumber>
    </recommendedName>
</protein>
<evidence type="ECO:0000256" key="4">
    <source>
        <dbReference type="ARBA" id="ARBA00022984"/>
    </source>
</evidence>
<keyword evidence="4 8" id="KW-0573">Peptidoglycan synthesis</keyword>
<dbReference type="RefSeq" id="WP_137698642.1">
    <property type="nucleotide sequence ID" value="NZ_CP061336.1"/>
</dbReference>
<dbReference type="FunFam" id="3.40.50.1860:FF:000002">
    <property type="entry name" value="Glutamate racemase"/>
    <property type="match status" value="1"/>
</dbReference>
<evidence type="ECO:0000313" key="9">
    <source>
        <dbReference type="EMBL" id="QNU66818.1"/>
    </source>
</evidence>
<sequence length="260" mass="29437">MNTNSDCIGFLDSGFGGITVLAEALKQLPNENYIYYADIEHVPYGTKTKDQVRTYIFEAVEFLVKQGIKALVVACNTATSIAVKDLRSMYTFPIVGMEPAVKPAVQNGNGKRVLVLATPLTLREEKFHNLVQRVDTDHIVDYLAFPELVELAEHMVFDFEKVIPVIKEKLSLLDINSYKTFVLGCTHFPIYRKAFKEVLPQDIDVIDGSIGTIRYLSHLLEERGIINNQKTGGKIKYFDSGKPVENQQRLDIFNRIITEF</sequence>
<feature type="binding site" evidence="8">
    <location>
        <begin position="44"/>
        <end position="45"/>
    </location>
    <ligand>
        <name>substrate</name>
    </ligand>
</feature>
<dbReference type="InterPro" id="IPR015942">
    <property type="entry name" value="Asp/Glu/hydantoin_racemase"/>
</dbReference>
<name>A0A4U7JA14_9FIRM</name>
<dbReference type="Gene3D" id="3.40.50.1860">
    <property type="match status" value="2"/>
</dbReference>
<dbReference type="EMBL" id="CP061336">
    <property type="protein sequence ID" value="QNU66818.1"/>
    <property type="molecule type" value="Genomic_DNA"/>
</dbReference>
<dbReference type="UniPathway" id="UPA00219"/>
<evidence type="ECO:0000256" key="6">
    <source>
        <dbReference type="ARBA" id="ARBA00023316"/>
    </source>
</evidence>
<dbReference type="SUPFAM" id="SSF53681">
    <property type="entry name" value="Aspartate/glutamate racemase"/>
    <property type="match status" value="2"/>
</dbReference>
<proteinExistence type="inferred from homology"/>
<evidence type="ECO:0000256" key="1">
    <source>
        <dbReference type="ARBA" id="ARBA00001602"/>
    </source>
</evidence>
<reference evidence="9 10" key="1">
    <citation type="submission" date="2020-09" db="EMBL/GenBank/DDBJ databases">
        <title>Characterization and genome sequencing of Ruminiclostridium sp. nov. MA18.</title>
        <authorList>
            <person name="Rettenmaier R."/>
            <person name="Kowollik M.-L."/>
            <person name="Liebl W."/>
            <person name="Zverlov V."/>
        </authorList>
    </citation>
    <scope>NUCLEOTIDE SEQUENCE [LARGE SCALE GENOMIC DNA]</scope>
    <source>
        <strain evidence="9 10">MA18</strain>
    </source>
</reference>
<dbReference type="InterPro" id="IPR018187">
    <property type="entry name" value="Asp/Glu_racemase_AS_1"/>
</dbReference>
<feature type="binding site" evidence="8">
    <location>
        <begin position="12"/>
        <end position="13"/>
    </location>
    <ligand>
        <name>substrate</name>
    </ligand>
</feature>
<dbReference type="GO" id="GO:0008360">
    <property type="term" value="P:regulation of cell shape"/>
    <property type="evidence" value="ECO:0007669"/>
    <property type="project" value="UniProtKB-KW"/>
</dbReference>
<dbReference type="PROSITE" id="PS00923">
    <property type="entry name" value="ASP_GLU_RACEMASE_1"/>
    <property type="match status" value="1"/>
</dbReference>
<keyword evidence="3 8" id="KW-0133">Cell shape</keyword>
<comment type="catalytic activity">
    <reaction evidence="1 8">
        <text>L-glutamate = D-glutamate</text>
        <dbReference type="Rhea" id="RHEA:12813"/>
        <dbReference type="ChEBI" id="CHEBI:29985"/>
        <dbReference type="ChEBI" id="CHEBI:29986"/>
        <dbReference type="EC" id="5.1.1.3"/>
    </reaction>
</comment>
<evidence type="ECO:0000256" key="5">
    <source>
        <dbReference type="ARBA" id="ARBA00023235"/>
    </source>
</evidence>
<organism evidence="9 10">
    <name type="scientific">Ruminiclostridium herbifermentans</name>
    <dbReference type="NCBI Taxonomy" id="2488810"/>
    <lineage>
        <taxon>Bacteria</taxon>
        <taxon>Bacillati</taxon>
        <taxon>Bacillota</taxon>
        <taxon>Clostridia</taxon>
        <taxon>Eubacteriales</taxon>
        <taxon>Oscillospiraceae</taxon>
        <taxon>Ruminiclostridium</taxon>
    </lineage>
</organism>
<dbReference type="Proteomes" id="UP000306409">
    <property type="component" value="Chromosome"/>
</dbReference>
<keyword evidence="6 8" id="KW-0961">Cell wall biogenesis/degradation</keyword>
<keyword evidence="10" id="KW-1185">Reference proteome</keyword>
<feature type="active site" description="Proton donor/acceptor" evidence="8">
    <location>
        <position position="75"/>
    </location>
</feature>
<dbReference type="PANTHER" id="PTHR21198">
    <property type="entry name" value="GLUTAMATE RACEMASE"/>
    <property type="match status" value="1"/>
</dbReference>
<evidence type="ECO:0000256" key="8">
    <source>
        <dbReference type="HAMAP-Rule" id="MF_00258"/>
    </source>
</evidence>
<dbReference type="OrthoDB" id="9801055at2"/>
<dbReference type="NCBIfam" id="TIGR00067">
    <property type="entry name" value="glut_race"/>
    <property type="match status" value="1"/>
</dbReference>
<dbReference type="GO" id="GO:0009252">
    <property type="term" value="P:peptidoglycan biosynthetic process"/>
    <property type="evidence" value="ECO:0007669"/>
    <property type="project" value="UniProtKB-UniRule"/>
</dbReference>
<dbReference type="HAMAP" id="MF_00258">
    <property type="entry name" value="Glu_racemase"/>
    <property type="match status" value="1"/>
</dbReference>
<dbReference type="Pfam" id="PF01177">
    <property type="entry name" value="Asp_Glu_race"/>
    <property type="match status" value="1"/>
</dbReference>
<evidence type="ECO:0000256" key="3">
    <source>
        <dbReference type="ARBA" id="ARBA00022960"/>
    </source>
</evidence>
<dbReference type="GO" id="GO:0071555">
    <property type="term" value="P:cell wall organization"/>
    <property type="evidence" value="ECO:0007669"/>
    <property type="project" value="UniProtKB-KW"/>
</dbReference>
<dbReference type="PANTHER" id="PTHR21198:SF3">
    <property type="entry name" value="GLUTAMATE RACEMASE"/>
    <property type="match status" value="1"/>
</dbReference>
<feature type="binding site" evidence="8">
    <location>
        <begin position="186"/>
        <end position="187"/>
    </location>
    <ligand>
        <name>substrate</name>
    </ligand>
</feature>
<comment type="function">
    <text evidence="8">Provides the (R)-glutamate required for cell wall biosynthesis.</text>
</comment>